<protein>
    <submittedName>
        <fullName evidence="2">NADH-quinone oxidoreductase subunit J</fullName>
    </submittedName>
</protein>
<reference evidence="2" key="1">
    <citation type="journal article" date="2020" name="mSystems">
        <title>Genome- and Community-Level Interaction Insights into Carbon Utilization and Element Cycling Functions of Hydrothermarchaeota in Hydrothermal Sediment.</title>
        <authorList>
            <person name="Zhou Z."/>
            <person name="Liu Y."/>
            <person name="Xu W."/>
            <person name="Pan J."/>
            <person name="Luo Z.H."/>
            <person name="Li M."/>
        </authorList>
    </citation>
    <scope>NUCLEOTIDE SEQUENCE [LARGE SCALE GENOMIC DNA]</scope>
    <source>
        <strain evidence="2">SpSt-1116</strain>
    </source>
</reference>
<dbReference type="EMBL" id="DRZC01000083">
    <property type="protein sequence ID" value="HHQ81075.1"/>
    <property type="molecule type" value="Genomic_DNA"/>
</dbReference>
<feature type="transmembrane region" description="Helical" evidence="1">
    <location>
        <begin position="104"/>
        <end position="128"/>
    </location>
</feature>
<keyword evidence="1" id="KW-1133">Transmembrane helix</keyword>
<comment type="caution">
    <text evidence="2">The sequence shown here is derived from an EMBL/GenBank/DDBJ whole genome shotgun (WGS) entry which is preliminary data.</text>
</comment>
<dbReference type="InterPro" id="IPR042106">
    <property type="entry name" value="Nuo/plastoQ_OxRdtase_6_NuoJ"/>
</dbReference>
<feature type="transmembrane region" description="Helical" evidence="1">
    <location>
        <begin position="17"/>
        <end position="37"/>
    </location>
</feature>
<keyword evidence="1" id="KW-0472">Membrane</keyword>
<proteinExistence type="predicted"/>
<name>A0A7J3ZLV4_9CREN</name>
<evidence type="ECO:0000313" key="2">
    <source>
        <dbReference type="EMBL" id="HHQ81075.1"/>
    </source>
</evidence>
<dbReference type="Pfam" id="PF00499">
    <property type="entry name" value="Oxidored_q3"/>
    <property type="match status" value="1"/>
</dbReference>
<accession>A0A7J3ZLV4</accession>
<keyword evidence="1" id="KW-0812">Transmembrane</keyword>
<feature type="transmembrane region" description="Helical" evidence="1">
    <location>
        <begin position="148"/>
        <end position="170"/>
    </location>
</feature>
<feature type="transmembrane region" description="Helical" evidence="1">
    <location>
        <begin position="73"/>
        <end position="92"/>
    </location>
</feature>
<dbReference type="InterPro" id="IPR001457">
    <property type="entry name" value="NADH_UbQ/plastoQ_OxRdtase_su6"/>
</dbReference>
<sequence>MSPLVQTLSELLSKEEVYLTVSAMLALLALASAVYMLKTRSLVYAAYALALIGLFNAGLFALLGFVLVAAVQVVIYVGAAILFIILSYSLIGEVPIEVQPLRRVALPAVLLFIAFFLFVHQVVSVLPAQTTIVSLPSSLIVDKLVSEYTGALIVLFLVAGTSAIEAIVIAKRELGGEQK</sequence>
<dbReference type="AlphaFoldDB" id="A0A7J3ZLV4"/>
<gene>
    <name evidence="2" type="ORF">ENM78_06480</name>
</gene>
<dbReference type="Gene3D" id="1.20.120.1200">
    <property type="entry name" value="NADH-ubiquinone/plastoquinone oxidoreductase chain 6, subunit NuoJ"/>
    <property type="match status" value="1"/>
</dbReference>
<feature type="transmembrane region" description="Helical" evidence="1">
    <location>
        <begin position="44"/>
        <end position="67"/>
    </location>
</feature>
<organism evidence="2">
    <name type="scientific">Fervidicoccus fontis</name>
    <dbReference type="NCBI Taxonomy" id="683846"/>
    <lineage>
        <taxon>Archaea</taxon>
        <taxon>Thermoproteota</taxon>
        <taxon>Thermoprotei</taxon>
        <taxon>Fervidicoccales</taxon>
        <taxon>Fervidicoccaceae</taxon>
        <taxon>Fervidicoccus</taxon>
    </lineage>
</organism>
<evidence type="ECO:0000256" key="1">
    <source>
        <dbReference type="SAM" id="Phobius"/>
    </source>
</evidence>
<dbReference type="GO" id="GO:0008137">
    <property type="term" value="F:NADH dehydrogenase (ubiquinone) activity"/>
    <property type="evidence" value="ECO:0007669"/>
    <property type="project" value="InterPro"/>
</dbReference>